<dbReference type="GO" id="GO:0016020">
    <property type="term" value="C:membrane"/>
    <property type="evidence" value="ECO:0007669"/>
    <property type="project" value="UniProtKB-SubCell"/>
</dbReference>
<dbReference type="OrthoDB" id="5977743at2759"/>
<organism evidence="8 9">
    <name type="scientific">Trichosporon asahii var. asahii (strain CBS 8904)</name>
    <name type="common">Yeast</name>
    <dbReference type="NCBI Taxonomy" id="1220162"/>
    <lineage>
        <taxon>Eukaryota</taxon>
        <taxon>Fungi</taxon>
        <taxon>Dikarya</taxon>
        <taxon>Basidiomycota</taxon>
        <taxon>Agaricomycotina</taxon>
        <taxon>Tremellomycetes</taxon>
        <taxon>Trichosporonales</taxon>
        <taxon>Trichosporonaceae</taxon>
        <taxon>Trichosporon</taxon>
    </lineage>
</organism>
<dbReference type="Pfam" id="PF00149">
    <property type="entry name" value="Metallophos"/>
    <property type="match status" value="1"/>
</dbReference>
<comment type="caution">
    <text evidence="8">The sequence shown here is derived from an EMBL/GenBank/DDBJ whole genome shotgun (WGS) entry which is preliminary data.</text>
</comment>
<feature type="compositionally biased region" description="Polar residues" evidence="5">
    <location>
        <begin position="500"/>
        <end position="518"/>
    </location>
</feature>
<dbReference type="InParanoid" id="K1VQ49"/>
<proteinExistence type="predicted"/>
<dbReference type="GO" id="GO:0016787">
    <property type="term" value="F:hydrolase activity"/>
    <property type="evidence" value="ECO:0007669"/>
    <property type="project" value="InterPro"/>
</dbReference>
<feature type="region of interest" description="Disordered" evidence="5">
    <location>
        <begin position="500"/>
        <end position="547"/>
    </location>
</feature>
<evidence type="ECO:0000256" key="3">
    <source>
        <dbReference type="ARBA" id="ARBA00022989"/>
    </source>
</evidence>
<dbReference type="GO" id="GO:0006506">
    <property type="term" value="P:GPI anchor biosynthetic process"/>
    <property type="evidence" value="ECO:0007669"/>
    <property type="project" value="InterPro"/>
</dbReference>
<dbReference type="PANTHER" id="PTHR13315">
    <property type="entry name" value="METALLO PHOSPHOESTERASE RELATED"/>
    <property type="match status" value="1"/>
</dbReference>
<feature type="region of interest" description="Disordered" evidence="5">
    <location>
        <begin position="1"/>
        <end position="31"/>
    </location>
</feature>
<dbReference type="STRING" id="1220162.K1VQ49"/>
<dbReference type="AlphaFoldDB" id="K1VQ49"/>
<feature type="domain" description="Calcineurin-like phosphoesterase" evidence="7">
    <location>
        <begin position="144"/>
        <end position="391"/>
    </location>
</feature>
<dbReference type="GO" id="GO:0005783">
    <property type="term" value="C:endoplasmic reticulum"/>
    <property type="evidence" value="ECO:0007669"/>
    <property type="project" value="TreeGrafter"/>
</dbReference>
<evidence type="ECO:0000256" key="6">
    <source>
        <dbReference type="SAM" id="Phobius"/>
    </source>
</evidence>
<comment type="subcellular location">
    <subcellularLocation>
        <location evidence="1">Membrane</location>
        <topology evidence="1">Multi-pass membrane protein</topology>
    </subcellularLocation>
</comment>
<dbReference type="InterPro" id="IPR029052">
    <property type="entry name" value="Metallo-depent_PP-like"/>
</dbReference>
<keyword evidence="9" id="KW-1185">Reference proteome</keyword>
<dbReference type="InterPro" id="IPR004843">
    <property type="entry name" value="Calcineurin-like_PHP"/>
</dbReference>
<dbReference type="InterPro" id="IPR033308">
    <property type="entry name" value="PGAP5/Cdc1/Ted1"/>
</dbReference>
<evidence type="ECO:0000313" key="9">
    <source>
        <dbReference type="Proteomes" id="UP000006757"/>
    </source>
</evidence>
<evidence type="ECO:0000256" key="2">
    <source>
        <dbReference type="ARBA" id="ARBA00022692"/>
    </source>
</evidence>
<dbReference type="FunCoup" id="K1VQ49">
    <property type="interactions" value="161"/>
</dbReference>
<evidence type="ECO:0000256" key="1">
    <source>
        <dbReference type="ARBA" id="ARBA00004141"/>
    </source>
</evidence>
<evidence type="ECO:0000256" key="4">
    <source>
        <dbReference type="ARBA" id="ARBA00023136"/>
    </source>
</evidence>
<sequence length="654" mass="72130">MAFRSAASQISGPSSLPPPTTTTFTDHDPAAIPSSLRPLVDNIIIRPWLTLRGRGRPSTPITPPFCQNRENRDGTADQVNSWLSASAGLFSWSGMRLVTPVNDAIEAFRAQLTAQVGTFYSSLSSCRFPDSTLRATSGGAKPTHVAIIADPHLPHPQFSHPEESSSWVNSVRQGFDELFMRKSWSILNRIGRIDAVVFLGDMLDYGREKMTDAEYDDYFQLFKRIFEPSRGTEMYYLPGNYDIPLGNPGNMFEQAARARARFTNTFGPLHSVVNVTGHSLVLLDSIGLVEEDYRRYGAEVNFEEYNGDDSSVIEFIKRIQADPLPSPIVFSHIPLSRPESAKCGPLREGSEDAKIRKGVGPGYQNLLGRQTSNFIVDAIDPIVVFSGDDHDYCDMVHADTGVREVTVKSFSPSTGVNRPGFQLLSLVPPEANMTTYADVPCILPDQTHVYRWVYLPLAVVTCAWLFFTNARHAWARSGADLKAKGSAYGASDEKKAVLSSWGSSTRLRPQASGPSSPLLSPRMNTDDPEQGQVYDASPLGSRQSSHLDLTDQSVIRRTGSGASLLPGGGGMSARRNVNLPRIKSATDWASAAKKDKPVLNLMLDPGAKRSRVRAIGRWLWRSRRSVLVRTWTEMITIFAPALIVWFGLNALFFL</sequence>
<evidence type="ECO:0000256" key="5">
    <source>
        <dbReference type="SAM" id="MobiDB-lite"/>
    </source>
</evidence>
<dbReference type="SUPFAM" id="SSF56300">
    <property type="entry name" value="Metallo-dependent phosphatases"/>
    <property type="match status" value="1"/>
</dbReference>
<dbReference type="Gene3D" id="3.60.21.10">
    <property type="match status" value="1"/>
</dbReference>
<feature type="transmembrane region" description="Helical" evidence="6">
    <location>
        <begin position="626"/>
        <end position="648"/>
    </location>
</feature>
<evidence type="ECO:0000313" key="8">
    <source>
        <dbReference type="EMBL" id="EKC98827.1"/>
    </source>
</evidence>
<accession>K1VQ49</accession>
<dbReference type="eggNOG" id="KOG3662">
    <property type="taxonomic scope" value="Eukaryota"/>
</dbReference>
<keyword evidence="4 6" id="KW-0472">Membrane</keyword>
<dbReference type="PANTHER" id="PTHR13315:SF4">
    <property type="entry name" value="METALLOPHOSPHOESTERASE, ISOFORM E"/>
    <property type="match status" value="1"/>
</dbReference>
<dbReference type="HOGENOM" id="CLU_432918_0_0_1"/>
<protein>
    <submittedName>
        <fullName evidence="8">Metallophosphatase domain-containing protein</fullName>
    </submittedName>
</protein>
<keyword evidence="2 6" id="KW-0812">Transmembrane</keyword>
<reference evidence="8 9" key="1">
    <citation type="journal article" date="2012" name="Eukaryot. Cell">
        <title>Genome sequence of the Trichosporon asahii environmental strain CBS 8904.</title>
        <authorList>
            <person name="Yang R.Y."/>
            <person name="Li H.T."/>
            <person name="Zhu H."/>
            <person name="Zhou G.P."/>
            <person name="Wang M."/>
            <person name="Wang L."/>
        </authorList>
    </citation>
    <scope>NUCLEOTIDE SEQUENCE [LARGE SCALE GENOMIC DNA]</scope>
    <source>
        <strain evidence="8 9">CBS 8904</strain>
    </source>
</reference>
<dbReference type="Proteomes" id="UP000006757">
    <property type="component" value="Unassembled WGS sequence"/>
</dbReference>
<feature type="compositionally biased region" description="Polar residues" evidence="5">
    <location>
        <begin position="1"/>
        <end position="14"/>
    </location>
</feature>
<name>K1VQ49_TRIAC</name>
<dbReference type="EMBL" id="AMBO01000380">
    <property type="protein sequence ID" value="EKC98827.1"/>
    <property type="molecule type" value="Genomic_DNA"/>
</dbReference>
<keyword evidence="3 6" id="KW-1133">Transmembrane helix</keyword>
<evidence type="ECO:0000259" key="7">
    <source>
        <dbReference type="Pfam" id="PF00149"/>
    </source>
</evidence>
<gene>
    <name evidence="8" type="ORF">A1Q2_06874</name>
</gene>